<dbReference type="Gene3D" id="3.40.50.150">
    <property type="entry name" value="Vaccinia Virus protein VP39"/>
    <property type="match status" value="1"/>
</dbReference>
<dbReference type="SUPFAM" id="SSF53335">
    <property type="entry name" value="S-adenosyl-L-methionine-dependent methyltransferases"/>
    <property type="match status" value="1"/>
</dbReference>
<evidence type="ECO:0000313" key="2">
    <source>
        <dbReference type="Proteomes" id="UP000271678"/>
    </source>
</evidence>
<dbReference type="OrthoDB" id="8163513at2"/>
<dbReference type="Proteomes" id="UP000271678">
    <property type="component" value="Unassembled WGS sequence"/>
</dbReference>
<dbReference type="GO" id="GO:0008168">
    <property type="term" value="F:methyltransferase activity"/>
    <property type="evidence" value="ECO:0007669"/>
    <property type="project" value="UniProtKB-KW"/>
</dbReference>
<sequence length="191" mass="20908">MNDRLDSVRQSIHHFLDRTRPAPVRIISACAGDGRDLLGALAIRDDAGRVTGLLVEYDVTLAARARATADGLAAHLTVTCADAADAAIYADAAPADLVLMCGVFGNISDRDIKRTIEALPQLCATDAQVVWTRHRAEPDVTPRVRKWFLEAGFEEISFVAPDGDTWSVGTHRFAGERQPLEPADHWFTFVR</sequence>
<organism evidence="1 2">
    <name type="scientific">Flexivirga caeni</name>
    <dbReference type="NCBI Taxonomy" id="2294115"/>
    <lineage>
        <taxon>Bacteria</taxon>
        <taxon>Bacillati</taxon>
        <taxon>Actinomycetota</taxon>
        <taxon>Actinomycetes</taxon>
        <taxon>Micrococcales</taxon>
        <taxon>Dermacoccaceae</taxon>
        <taxon>Flexivirga</taxon>
    </lineage>
</organism>
<comment type="caution">
    <text evidence="1">The sequence shown here is derived from an EMBL/GenBank/DDBJ whole genome shotgun (WGS) entry which is preliminary data.</text>
</comment>
<dbReference type="GO" id="GO:0032259">
    <property type="term" value="P:methylation"/>
    <property type="evidence" value="ECO:0007669"/>
    <property type="project" value="UniProtKB-KW"/>
</dbReference>
<accession>A0A3M9MGZ6</accession>
<keyword evidence="2" id="KW-1185">Reference proteome</keyword>
<dbReference type="EMBL" id="RJJQ01000003">
    <property type="protein sequence ID" value="RNI24417.1"/>
    <property type="molecule type" value="Genomic_DNA"/>
</dbReference>
<dbReference type="InterPro" id="IPR029063">
    <property type="entry name" value="SAM-dependent_MTases_sf"/>
</dbReference>
<gene>
    <name evidence="1" type="ORF">EFY87_05530</name>
</gene>
<evidence type="ECO:0000313" key="1">
    <source>
        <dbReference type="EMBL" id="RNI24417.1"/>
    </source>
</evidence>
<name>A0A3M9MGZ6_9MICO</name>
<proteinExistence type="predicted"/>
<keyword evidence="1" id="KW-0808">Transferase</keyword>
<reference evidence="1 2" key="1">
    <citation type="submission" date="2018-11" db="EMBL/GenBank/DDBJ databases">
        <title>Draft genome of Simplicispira Flexivirga sp. BO-16.</title>
        <authorList>
            <person name="Im W.T."/>
        </authorList>
    </citation>
    <scope>NUCLEOTIDE SEQUENCE [LARGE SCALE GENOMIC DNA]</scope>
    <source>
        <strain evidence="1 2">BO-16</strain>
    </source>
</reference>
<dbReference type="AlphaFoldDB" id="A0A3M9MGZ6"/>
<protein>
    <submittedName>
        <fullName evidence="1">SAM-dependent methyltransferase</fullName>
    </submittedName>
</protein>
<keyword evidence="1" id="KW-0489">Methyltransferase</keyword>